<dbReference type="AlphaFoldDB" id="A0A1H1C8W5"/>
<dbReference type="InterPro" id="IPR036390">
    <property type="entry name" value="WH_DNA-bd_sf"/>
</dbReference>
<gene>
    <name evidence="2" type="ORF">SAMN05216278_2176</name>
</gene>
<dbReference type="RefSeq" id="WP_245698847.1">
    <property type="nucleotide sequence ID" value="NZ_FNKQ01000002.1"/>
</dbReference>
<dbReference type="Pfam" id="PF24037">
    <property type="entry name" value="DUF7346"/>
    <property type="match status" value="1"/>
</dbReference>
<evidence type="ECO:0000313" key="3">
    <source>
        <dbReference type="Proteomes" id="UP000199289"/>
    </source>
</evidence>
<organism evidence="2 3">
    <name type="scientific">Halopelagius longus</name>
    <dbReference type="NCBI Taxonomy" id="1236180"/>
    <lineage>
        <taxon>Archaea</taxon>
        <taxon>Methanobacteriati</taxon>
        <taxon>Methanobacteriota</taxon>
        <taxon>Stenosarchaea group</taxon>
        <taxon>Halobacteria</taxon>
        <taxon>Halobacteriales</taxon>
        <taxon>Haloferacaceae</taxon>
    </lineage>
</organism>
<dbReference type="EMBL" id="FNKQ01000002">
    <property type="protein sequence ID" value="SDQ60612.1"/>
    <property type="molecule type" value="Genomic_DNA"/>
</dbReference>
<dbReference type="SUPFAM" id="SSF46785">
    <property type="entry name" value="Winged helix' DNA-binding domain"/>
    <property type="match status" value="1"/>
</dbReference>
<accession>A0A1H1C8W5</accession>
<sequence>MQTVRDDAGKRYLLVKRSGESSRVRDPETGTEQYRSNDELTFEGVSPLVTAAGAVPDSVRRVLSATHDDRSLGLLVEVTDRGPLSVVELLDAYDLCESDLHGLLGELRAADLLTETRVHGERGYDATETARDAVSRLRSTADGPGTTGDDGGRRRFDGETTEAKTTEAEREEE</sequence>
<reference evidence="3" key="1">
    <citation type="submission" date="2016-10" db="EMBL/GenBank/DDBJ databases">
        <authorList>
            <person name="Varghese N."/>
            <person name="Submissions S."/>
        </authorList>
    </citation>
    <scope>NUCLEOTIDE SEQUENCE [LARGE SCALE GENOMIC DNA]</scope>
    <source>
        <strain evidence="3">CGMCC 1.12397</strain>
    </source>
</reference>
<proteinExistence type="predicted"/>
<protein>
    <recommendedName>
        <fullName evidence="4">HTH domain protein</fullName>
    </recommendedName>
</protein>
<dbReference type="Proteomes" id="UP000199289">
    <property type="component" value="Unassembled WGS sequence"/>
</dbReference>
<name>A0A1H1C8W5_9EURY</name>
<dbReference type="InterPro" id="IPR055770">
    <property type="entry name" value="DUF7346"/>
</dbReference>
<evidence type="ECO:0000313" key="2">
    <source>
        <dbReference type="EMBL" id="SDQ60612.1"/>
    </source>
</evidence>
<evidence type="ECO:0000256" key="1">
    <source>
        <dbReference type="SAM" id="MobiDB-lite"/>
    </source>
</evidence>
<evidence type="ECO:0008006" key="4">
    <source>
        <dbReference type="Google" id="ProtNLM"/>
    </source>
</evidence>
<feature type="compositionally biased region" description="Basic and acidic residues" evidence="1">
    <location>
        <begin position="150"/>
        <end position="173"/>
    </location>
</feature>
<feature type="compositionally biased region" description="Basic and acidic residues" evidence="1">
    <location>
        <begin position="17"/>
        <end position="28"/>
    </location>
</feature>
<feature type="region of interest" description="Disordered" evidence="1">
    <location>
        <begin position="17"/>
        <end position="39"/>
    </location>
</feature>
<feature type="region of interest" description="Disordered" evidence="1">
    <location>
        <begin position="134"/>
        <end position="173"/>
    </location>
</feature>